<dbReference type="NCBIfam" id="NF033516">
    <property type="entry name" value="transpos_IS3"/>
    <property type="match status" value="1"/>
</dbReference>
<evidence type="ECO:0000313" key="4">
    <source>
        <dbReference type="Proteomes" id="UP000432089"/>
    </source>
</evidence>
<dbReference type="InterPro" id="IPR009057">
    <property type="entry name" value="Homeodomain-like_sf"/>
</dbReference>
<dbReference type="InterPro" id="IPR001584">
    <property type="entry name" value="Integrase_cat-core"/>
</dbReference>
<dbReference type="SUPFAM" id="SSF46689">
    <property type="entry name" value="Homeodomain-like"/>
    <property type="match status" value="1"/>
</dbReference>
<sequence length="397" mass="45721">MALKRHRPDEIITKFRQVEVPRGQGVAMADAVRQLGVSELTFYRWRKEYGGMSRDQLRQMKELQEKNERLRKAVADLTLDKLILSEAARGNFCDAVRRVTCLFEPSSRLAIDHVRTVLPKKVSERRVCRALGQHRSTQRRRPRGRDDEAQLTDDIVELARRYGRYGYRRIAALLRSQAGWAVNDKRVERIWRREGLKVPAKQPRRGRLWLADGSCIRLRAERPNHVWSYDFVEDRTHEGRKYRMLNVIDEFTHAALAIRVDRKLGSLDVIDVLSDLFILHGVPENIRSDNGSEFIAKAVQKWIAAVGAKTATIAPGSPWENGFVESFNARLRDELLDGEVFYSLAEARIIIESWRRHYNVVRPHSSLGYKPPAPEVFVPALVSAPTHRSLAQQPTIH</sequence>
<dbReference type="InterPro" id="IPR012337">
    <property type="entry name" value="RNaseH-like_sf"/>
</dbReference>
<keyword evidence="1" id="KW-0175">Coiled coil</keyword>
<dbReference type="InterPro" id="IPR002514">
    <property type="entry name" value="Transposase_8"/>
</dbReference>
<dbReference type="GO" id="GO:0004803">
    <property type="term" value="F:transposase activity"/>
    <property type="evidence" value="ECO:0007669"/>
    <property type="project" value="InterPro"/>
</dbReference>
<dbReference type="GO" id="GO:0015074">
    <property type="term" value="P:DNA integration"/>
    <property type="evidence" value="ECO:0007669"/>
    <property type="project" value="InterPro"/>
</dbReference>
<dbReference type="Pfam" id="PF13276">
    <property type="entry name" value="HTH_21"/>
    <property type="match status" value="1"/>
</dbReference>
<keyword evidence="4" id="KW-1185">Reference proteome</keyword>
<dbReference type="Pfam" id="PF01527">
    <property type="entry name" value="HTH_Tnp_1"/>
    <property type="match status" value="1"/>
</dbReference>
<gene>
    <name evidence="3" type="ORF">F6X38_04565</name>
</gene>
<feature type="domain" description="Integrase catalytic" evidence="2">
    <location>
        <begin position="219"/>
        <end position="379"/>
    </location>
</feature>
<dbReference type="EMBL" id="VZDO01000002">
    <property type="protein sequence ID" value="KAB0682119.1"/>
    <property type="molecule type" value="Genomic_DNA"/>
</dbReference>
<dbReference type="InterPro" id="IPR036397">
    <property type="entry name" value="RNaseH_sf"/>
</dbReference>
<evidence type="ECO:0000256" key="1">
    <source>
        <dbReference type="SAM" id="Coils"/>
    </source>
</evidence>
<dbReference type="Pfam" id="PF13683">
    <property type="entry name" value="rve_3"/>
    <property type="match status" value="1"/>
</dbReference>
<evidence type="ECO:0000313" key="3">
    <source>
        <dbReference type="EMBL" id="KAB0682119.1"/>
    </source>
</evidence>
<name>A0A7V7TXV4_9HYPH</name>
<dbReference type="AlphaFoldDB" id="A0A7V7TXV4"/>
<dbReference type="Proteomes" id="UP000432089">
    <property type="component" value="Unassembled WGS sequence"/>
</dbReference>
<feature type="coiled-coil region" evidence="1">
    <location>
        <begin position="53"/>
        <end position="80"/>
    </location>
</feature>
<dbReference type="InterPro" id="IPR048020">
    <property type="entry name" value="Transpos_IS3"/>
</dbReference>
<reference evidence="3 4" key="1">
    <citation type="submission" date="2019-09" db="EMBL/GenBank/DDBJ databases">
        <title>YIM 132180 draft genome.</title>
        <authorList>
            <person name="Zhang K."/>
        </authorList>
    </citation>
    <scope>NUCLEOTIDE SEQUENCE [LARGE SCALE GENOMIC DNA]</scope>
    <source>
        <strain evidence="3 4">YIM 132180</strain>
    </source>
</reference>
<accession>A0A7V7TXV4</accession>
<dbReference type="PANTHER" id="PTHR47515:SF1">
    <property type="entry name" value="BLR2054 PROTEIN"/>
    <property type="match status" value="1"/>
</dbReference>
<proteinExistence type="predicted"/>
<dbReference type="PANTHER" id="PTHR47515">
    <property type="entry name" value="LOW CALCIUM RESPONSE LOCUS PROTEIN T"/>
    <property type="match status" value="1"/>
</dbReference>
<protein>
    <submittedName>
        <fullName evidence="3">IS3 family transposase</fullName>
    </submittedName>
</protein>
<dbReference type="Gene3D" id="3.30.420.10">
    <property type="entry name" value="Ribonuclease H-like superfamily/Ribonuclease H"/>
    <property type="match status" value="1"/>
</dbReference>
<dbReference type="SUPFAM" id="SSF53098">
    <property type="entry name" value="Ribonuclease H-like"/>
    <property type="match status" value="1"/>
</dbReference>
<organism evidence="3 4">
    <name type="scientific">Plantimonas leprariae</name>
    <dbReference type="NCBI Taxonomy" id="2615207"/>
    <lineage>
        <taxon>Bacteria</taxon>
        <taxon>Pseudomonadati</taxon>
        <taxon>Pseudomonadota</taxon>
        <taxon>Alphaproteobacteria</taxon>
        <taxon>Hyphomicrobiales</taxon>
        <taxon>Aurantimonadaceae</taxon>
        <taxon>Plantimonas</taxon>
    </lineage>
</organism>
<dbReference type="PROSITE" id="PS50994">
    <property type="entry name" value="INTEGRASE"/>
    <property type="match status" value="1"/>
</dbReference>
<dbReference type="GO" id="GO:0003677">
    <property type="term" value="F:DNA binding"/>
    <property type="evidence" value="ECO:0007669"/>
    <property type="project" value="InterPro"/>
</dbReference>
<dbReference type="InterPro" id="IPR025948">
    <property type="entry name" value="HTH-like_dom"/>
</dbReference>
<dbReference type="GO" id="GO:0006313">
    <property type="term" value="P:DNA transposition"/>
    <property type="evidence" value="ECO:0007669"/>
    <property type="project" value="InterPro"/>
</dbReference>
<comment type="caution">
    <text evidence="3">The sequence shown here is derived from an EMBL/GenBank/DDBJ whole genome shotgun (WGS) entry which is preliminary data.</text>
</comment>
<evidence type="ECO:0000259" key="2">
    <source>
        <dbReference type="PROSITE" id="PS50994"/>
    </source>
</evidence>